<dbReference type="EMBL" id="CP004313">
    <property type="protein sequence ID" value="AHH07306.1"/>
    <property type="molecule type" value="Genomic_DNA"/>
</dbReference>
<gene>
    <name evidence="3" type="ORF">BCD_1240</name>
</gene>
<keyword evidence="1" id="KW-0175">Coiled coil</keyword>
<protein>
    <submittedName>
        <fullName evidence="3">Uncharacterized protein</fullName>
    </submittedName>
</protein>
<sequence>MNNTGFTIKFKGVLDHASTKKSLEKDISILEKVLKPKRTRLDSTEKILKHNLKEKKAELAKQNKYEKLKLAEEKRQEKLKFAEQKKQEKLKFEEQKRQEKLRIEKQKKLEAAKKRLEKLRLAKDKKQEKLRIEEQKRLDNIEKFKLQETKRLISQGMKFKKAKKIALKRSTMSEKELMDLEYKTLKKQSGIIYKTKRTAKEIGKIAVGTALGQVFGTTFQGGIGDAFNYAKRSIINNANVKKMNVITSRIFKSQEKAQLNNILQTMPGFNREIDREEFLNYAAILRKDLESLGQNNEENLNKAVAFAARLKSTGVVNDNASAIAVVSEFLQGKGGSLYNVMGSFSKLTHKYNERGEMEYDILSSNQALSFRTDTLKKIIDDWNTLEFPKYASTEEKLKDDLIEAEDSFAKTTSELVKPLLAKLSKLATWLQDFTFKTHILDPMIKGLTSFFGNISEWFMKMVKMALKQILPDWFYKRVFSEDPKTDKDHSTLPTTDTGTKLEKDSSIKTP</sequence>
<reference evidence="3" key="1">
    <citation type="submission" date="2013-02" db="EMBL/GenBank/DDBJ databases">
        <title>Comparative genomics of Borrelia species.</title>
        <authorList>
            <person name="Schwan T.G."/>
            <person name="Raffel S.J."/>
            <person name="Porcella S.F."/>
        </authorList>
    </citation>
    <scope>NUCLEOTIDE SEQUENCE</scope>
    <source>
        <strain evidence="3">DOU</strain>
        <plasmid evidence="3">unnamed</plasmid>
    </source>
</reference>
<proteinExistence type="predicted"/>
<feature type="region of interest" description="Disordered" evidence="2">
    <location>
        <begin position="483"/>
        <end position="510"/>
    </location>
</feature>
<name>W5SQD8_9SPIR</name>
<dbReference type="AlphaFoldDB" id="W5SQD8"/>
<keyword evidence="3" id="KW-0614">Plasmid</keyword>
<feature type="compositionally biased region" description="Basic and acidic residues" evidence="2">
    <location>
        <begin position="499"/>
        <end position="510"/>
    </location>
</feature>
<dbReference type="InterPro" id="IPR008478">
    <property type="entry name" value="DUF759_BOR_spp"/>
</dbReference>
<evidence type="ECO:0000256" key="1">
    <source>
        <dbReference type="SAM" id="Coils"/>
    </source>
</evidence>
<dbReference type="Pfam" id="PF05537">
    <property type="entry name" value="DUF759"/>
    <property type="match status" value="1"/>
</dbReference>
<dbReference type="RefSeq" id="WP_025401270.1">
    <property type="nucleotide sequence ID" value="NZ_CP004313.1"/>
</dbReference>
<evidence type="ECO:0000256" key="2">
    <source>
        <dbReference type="SAM" id="MobiDB-lite"/>
    </source>
</evidence>
<feature type="coiled-coil region" evidence="1">
    <location>
        <begin position="54"/>
        <end position="136"/>
    </location>
</feature>
<evidence type="ECO:0000313" key="3">
    <source>
        <dbReference type="EMBL" id="AHH07306.1"/>
    </source>
</evidence>
<geneLocation type="plasmid" evidence="3">
    <name>unnamed</name>
</geneLocation>
<organism evidence="3">
    <name type="scientific">Borrelia crocidurae DOU</name>
    <dbReference type="NCBI Taxonomy" id="1293575"/>
    <lineage>
        <taxon>Bacteria</taxon>
        <taxon>Pseudomonadati</taxon>
        <taxon>Spirochaetota</taxon>
        <taxon>Spirochaetia</taxon>
        <taxon>Spirochaetales</taxon>
        <taxon>Borreliaceae</taxon>
        <taxon>Borrelia</taxon>
    </lineage>
</organism>
<accession>W5SQD8</accession>
<dbReference type="HOGENOM" id="CLU_036579_0_0_12"/>